<evidence type="ECO:0000256" key="1">
    <source>
        <dbReference type="ARBA" id="ARBA00004477"/>
    </source>
</evidence>
<evidence type="ECO:0000256" key="11">
    <source>
        <dbReference type="SAM" id="Coils"/>
    </source>
</evidence>
<dbReference type="Proteomes" id="UP000681722">
    <property type="component" value="Unassembled WGS sequence"/>
</dbReference>
<dbReference type="OrthoDB" id="9979195at2759"/>
<dbReference type="Pfam" id="PF04506">
    <property type="entry name" value="Rft-1"/>
    <property type="match status" value="2"/>
</dbReference>
<gene>
    <name evidence="14" type="ORF">GPM918_LOCUS8479</name>
    <name evidence="15" type="ORF">SRO942_LOCUS8479</name>
</gene>
<evidence type="ECO:0000256" key="6">
    <source>
        <dbReference type="ARBA" id="ARBA00022989"/>
    </source>
</evidence>
<feature type="compositionally biased region" description="Basic and acidic residues" evidence="12">
    <location>
        <begin position="477"/>
        <end position="486"/>
    </location>
</feature>
<keyword evidence="4 13" id="KW-0812">Transmembrane</keyword>
<evidence type="ECO:0000256" key="7">
    <source>
        <dbReference type="ARBA" id="ARBA00023136"/>
    </source>
</evidence>
<evidence type="ECO:0000256" key="8">
    <source>
        <dbReference type="ARBA" id="ARBA00044793"/>
    </source>
</evidence>
<keyword evidence="11" id="KW-0175">Coiled coil</keyword>
<evidence type="ECO:0000256" key="10">
    <source>
        <dbReference type="ARBA" id="ARBA00045912"/>
    </source>
</evidence>
<feature type="transmembrane region" description="Helical" evidence="13">
    <location>
        <begin position="597"/>
        <end position="616"/>
    </location>
</feature>
<evidence type="ECO:0000256" key="9">
    <source>
        <dbReference type="ARBA" id="ARBA00044819"/>
    </source>
</evidence>
<evidence type="ECO:0000256" key="3">
    <source>
        <dbReference type="ARBA" id="ARBA00010288"/>
    </source>
</evidence>
<accession>A0A813ZG52</accession>
<comment type="caution">
    <text evidence="14">The sequence shown here is derived from an EMBL/GenBank/DDBJ whole genome shotgun (WGS) entry which is preliminary data.</text>
</comment>
<dbReference type="EMBL" id="CAJNOQ010001479">
    <property type="protein sequence ID" value="CAF0897984.1"/>
    <property type="molecule type" value="Genomic_DNA"/>
</dbReference>
<reference evidence="14" key="1">
    <citation type="submission" date="2021-02" db="EMBL/GenBank/DDBJ databases">
        <authorList>
            <person name="Nowell W R."/>
        </authorList>
    </citation>
    <scope>NUCLEOTIDE SEQUENCE</scope>
</reference>
<evidence type="ECO:0000256" key="13">
    <source>
        <dbReference type="SAM" id="Phobius"/>
    </source>
</evidence>
<feature type="transmembrane region" description="Helical" evidence="13">
    <location>
        <begin position="329"/>
        <end position="352"/>
    </location>
</feature>
<dbReference type="GO" id="GO:0006488">
    <property type="term" value="P:dolichol-linked oligosaccharide biosynthetic process"/>
    <property type="evidence" value="ECO:0007669"/>
    <property type="project" value="InterPro"/>
</dbReference>
<dbReference type="GO" id="GO:0005789">
    <property type="term" value="C:endoplasmic reticulum membrane"/>
    <property type="evidence" value="ECO:0007669"/>
    <property type="project" value="UniProtKB-SubCell"/>
</dbReference>
<keyword evidence="16" id="KW-1185">Reference proteome</keyword>
<feature type="transmembrane region" description="Helical" evidence="13">
    <location>
        <begin position="566"/>
        <end position="585"/>
    </location>
</feature>
<dbReference type="PANTHER" id="PTHR13117:SF5">
    <property type="entry name" value="PROTEIN RFT1 HOMOLOG"/>
    <property type="match status" value="1"/>
</dbReference>
<evidence type="ECO:0000256" key="2">
    <source>
        <dbReference type="ARBA" id="ARBA00004922"/>
    </source>
</evidence>
<dbReference type="PANTHER" id="PTHR13117">
    <property type="entry name" value="ENDOPLASMIC RETICULUM MULTISPAN TRANSMEMBRANE PROTEIN-RELATED"/>
    <property type="match status" value="1"/>
</dbReference>
<evidence type="ECO:0000256" key="4">
    <source>
        <dbReference type="ARBA" id="ARBA00022692"/>
    </source>
</evidence>
<feature type="coiled-coil region" evidence="11">
    <location>
        <begin position="771"/>
        <end position="798"/>
    </location>
</feature>
<proteinExistence type="inferred from homology"/>
<evidence type="ECO:0000256" key="5">
    <source>
        <dbReference type="ARBA" id="ARBA00022824"/>
    </source>
</evidence>
<feature type="transmembrane region" description="Helical" evidence="13">
    <location>
        <begin position="290"/>
        <end position="308"/>
    </location>
</feature>
<keyword evidence="7 13" id="KW-0472">Membrane</keyword>
<feature type="transmembrane region" description="Helical" evidence="13">
    <location>
        <begin position="525"/>
        <end position="546"/>
    </location>
</feature>
<feature type="region of interest" description="Disordered" evidence="12">
    <location>
        <begin position="469"/>
        <end position="507"/>
    </location>
</feature>
<feature type="non-terminal residue" evidence="14">
    <location>
        <position position="1"/>
    </location>
</feature>
<dbReference type="AlphaFoldDB" id="A0A813ZG52"/>
<evidence type="ECO:0000313" key="14">
    <source>
        <dbReference type="EMBL" id="CAF0897984.1"/>
    </source>
</evidence>
<dbReference type="Proteomes" id="UP000663829">
    <property type="component" value="Unassembled WGS sequence"/>
</dbReference>
<evidence type="ECO:0000313" key="16">
    <source>
        <dbReference type="Proteomes" id="UP000663829"/>
    </source>
</evidence>
<comment type="similarity">
    <text evidence="3">Belongs to the RFT1 family.</text>
</comment>
<dbReference type="EMBL" id="CAJOBC010001479">
    <property type="protein sequence ID" value="CAF3680930.1"/>
    <property type="molecule type" value="Genomic_DNA"/>
</dbReference>
<comment type="function">
    <text evidence="10">Intramembrane glycolipid transporter that operates in the biosynthetic pathway of dolichol-linked oligosaccharides, the glycan precursors employed in protein asparagine (N)-glycosylation. The sequential addition of sugars to dolichol pyrophosphate produces dolichol-linked oligosaccharides containing fourteen sugars, including two GlcNAcs, nine mannoses and three glucoses. Once assembled, the oligosaccharide is transferred from the lipid to nascent proteins by oligosaccharyltransferases. The assembly of dolichol-linked oligosaccharides begins on the cytosolic side of the endoplasmic reticulum membrane and finishes in its lumen. RFT1 could mediate the translocation of the cytosolically oriented intermediate DolPP-GlcNAc2Man5, produced by ALG11, into the ER lumen where dolichol-linked oligosaccharides assembly continues. However, the intramembrane lipid transporter activity could not be confirmed in vitro.</text>
</comment>
<feature type="transmembrane region" description="Helical" evidence="13">
    <location>
        <begin position="364"/>
        <end position="381"/>
    </location>
</feature>
<name>A0A813ZG52_9BILA</name>
<organism evidence="14 16">
    <name type="scientific">Didymodactylos carnosus</name>
    <dbReference type="NCBI Taxonomy" id="1234261"/>
    <lineage>
        <taxon>Eukaryota</taxon>
        <taxon>Metazoa</taxon>
        <taxon>Spiralia</taxon>
        <taxon>Gnathifera</taxon>
        <taxon>Rotifera</taxon>
        <taxon>Eurotatoria</taxon>
        <taxon>Bdelloidea</taxon>
        <taxon>Philodinida</taxon>
        <taxon>Philodinidae</taxon>
        <taxon>Didymodactylos</taxon>
    </lineage>
</organism>
<dbReference type="InterPro" id="IPR007594">
    <property type="entry name" value="RFT1"/>
</dbReference>
<protein>
    <recommendedName>
        <fullName evidence="8">Man(5)GlcNAc(2)-PP-dolichol translocation protein RFT1</fullName>
    </recommendedName>
    <alternativeName>
        <fullName evidence="9">Protein RFT1 homolog</fullName>
    </alternativeName>
</protein>
<evidence type="ECO:0000256" key="12">
    <source>
        <dbReference type="SAM" id="MobiDB-lite"/>
    </source>
</evidence>
<keyword evidence="6 13" id="KW-1133">Transmembrane helix</keyword>
<dbReference type="GO" id="GO:0034203">
    <property type="term" value="P:glycolipid translocation"/>
    <property type="evidence" value="ECO:0007669"/>
    <property type="project" value="TreeGrafter"/>
</dbReference>
<sequence>STTNKTRAAVIQEIEKRVQHETSAQVYRDLICTPEGVSTIHNKRQVQYRRQKQLNQLKLTHDEMQLNIIDCEDVFSIVDTNEKLSQLPDPGFESYPAIVLAYMQEVEQQVEELQEQNSTEDDPTIEEDELADEEIDEEISDLLAAELTAPPHAHTCINNEHDYAQQSPDQACNHPKLGLADRQRTVSAANRSVNEHVRLRTVGMLQAQATELGKAELGWWLGLGLGSGLESRAWLGLEKNIKMSSLESDSHLLLAAIGSRTLLNIVCKVVFRLLHFFLNGFVLRYVTRTIIGIANVRLQLLYTTILFLSRESFRRSVPRIQSLSALHCYINLIWLIIPTGSLIILIALPLTLYFHTADAENANYYSQACYMYALAAFIELLSEPLHLLSTVARQYTINIYIEMIASTIGIWMKLLTEGERYIMTWTELLTYSQQGIFDVINNLGSLIPRLIFSTLEDSAYTYFKQTLSRNRAQEPQQGKEEAKSGDEGDSSEQELSREQTPEQEPMISQTENRTVILNAFQFYTYLLRFVTVISLIVLIFGVPYSSLLLQLYGGQTLLAEPGPTLMRLYCLYILFLAINGITEAFSQATMSLKQLNYYKRLMTGFTLIYLTAFYLFTRWYGIYGIVLSNCLNMFIRIVTNTHYIRQYFFHFPTSFFGMGILHSVSSRCPLIVRNENDQHLLPQCSLCLKTSYRQCPHNFCFCFEHLIEHQQQIVEKFKYDVNKFKQLLNDEIYYICKRQQHLHKKIDEWKIRKMNSCQHVEKINVIHDKISQDIDRTYENIINDLENLREDYKKYIEEKLYSIDYCYQIELNDALKYLQKLNGKLEEIKLLRQRIKLMRDHASGIIELVQQKESCVDDIEDIFSSYICVKQYPLRTNLIQSCAIDLTPSLDQVLLADNSQLKFYDKNKHDVIFSIDCHCLTPQGYVRQIEWASYLQKFLILTSQSLFTFDCETLKLIKIKSISKNRGMSYMTNCNSTLLLNLNDGEYIQHWSISHRPFYLLKQWSMNTKNIILDVYLYSPNSLVMNILDVSSNYKCEIDFFDLYTMSRLHCISNDKFPICFEMKLLHQQQWLMKSDHHYFLYNEDRNEMEQIENNIDPNYMKILKLTQHEYVVLKCQDDMTTLEFYRPYF</sequence>
<comment type="subcellular location">
    <subcellularLocation>
        <location evidence="1">Endoplasmic reticulum membrane</location>
        <topology evidence="1">Multi-pass membrane protein</topology>
    </subcellularLocation>
</comment>
<comment type="pathway">
    <text evidence="2">Protein modification; protein glycosylation.</text>
</comment>
<evidence type="ECO:0000313" key="15">
    <source>
        <dbReference type="EMBL" id="CAF3680930.1"/>
    </source>
</evidence>
<keyword evidence="5" id="KW-0256">Endoplasmic reticulum</keyword>